<evidence type="ECO:0000313" key="2">
    <source>
        <dbReference type="EMBL" id="SUI58921.1"/>
    </source>
</evidence>
<dbReference type="EMBL" id="PYSG01000002">
    <property type="protein sequence ID" value="PTA51216.1"/>
    <property type="molecule type" value="Genomic_DNA"/>
</dbReference>
<organism evidence="2 4">
    <name type="scientific">Shewanella morhuae</name>
    <dbReference type="NCBI Taxonomy" id="365591"/>
    <lineage>
        <taxon>Bacteria</taxon>
        <taxon>Pseudomonadati</taxon>
        <taxon>Pseudomonadota</taxon>
        <taxon>Gammaproteobacteria</taxon>
        <taxon>Alteromonadales</taxon>
        <taxon>Shewanellaceae</taxon>
        <taxon>Shewanella</taxon>
    </lineage>
</organism>
<accession>A0A379ZBN3</accession>
<dbReference type="EMBL" id="UGYV01000001">
    <property type="protein sequence ID" value="SUI58921.1"/>
    <property type="molecule type" value="Genomic_DNA"/>
</dbReference>
<dbReference type="OrthoDB" id="6398692at2"/>
<reference evidence="1 3" key="1">
    <citation type="submission" date="2018-03" db="EMBL/GenBank/DDBJ databases">
        <authorList>
            <person name="Dailey F.E."/>
        </authorList>
    </citation>
    <scope>NUCLEOTIDE SEQUENCE [LARGE SCALE GENOMIC DNA]</scope>
    <source>
        <strain evidence="1 3">CW7</strain>
    </source>
</reference>
<dbReference type="AlphaFoldDB" id="A0A1N6VHQ2"/>
<keyword evidence="3" id="KW-1185">Reference proteome</keyword>
<dbReference type="STRING" id="365591.SAMN05421840_10466"/>
<gene>
    <name evidence="1" type="ORF">C9I43_12310</name>
    <name evidence="2" type="ORF">NCTC10736_00089</name>
</gene>
<dbReference type="RefSeq" id="WP_076497660.1">
    <property type="nucleotide sequence ID" value="NZ_FTNN01000004.1"/>
</dbReference>
<dbReference type="InterPro" id="IPR012659">
    <property type="entry name" value="CHP02444"/>
</dbReference>
<evidence type="ECO:0000313" key="1">
    <source>
        <dbReference type="EMBL" id="PTA51216.1"/>
    </source>
</evidence>
<proteinExistence type="predicted"/>
<sequence>MSDVTQLDSQIWQWCDMSYGQNKALCLELQDSCQVNVNLLLLAQYLDITLDVAGPREYSVQQWQMLATAINEWDERFVSPYRRLRRLAKTRLAENEYQQMLDVELMMERKAQRTILNQLSGILPSGQSSNLVSYLSLFGLGDADVNSMGMLAP</sequence>
<accession>A0A1N6VHQ2</accession>
<evidence type="ECO:0000313" key="4">
    <source>
        <dbReference type="Proteomes" id="UP000255061"/>
    </source>
</evidence>
<name>A0A1N6VHQ2_9GAMM</name>
<protein>
    <submittedName>
        <fullName evidence="1">DUF2390 domain-containing protein</fullName>
    </submittedName>
    <submittedName>
        <fullName evidence="2">Uncharacterized conserved protein</fullName>
    </submittedName>
</protein>
<evidence type="ECO:0000313" key="3">
    <source>
        <dbReference type="Proteomes" id="UP000240506"/>
    </source>
</evidence>
<dbReference type="Proteomes" id="UP000255061">
    <property type="component" value="Unassembled WGS sequence"/>
</dbReference>
<dbReference type="Proteomes" id="UP000240506">
    <property type="component" value="Unassembled WGS sequence"/>
</dbReference>
<reference evidence="2 4" key="3">
    <citation type="submission" date="2018-06" db="EMBL/GenBank/DDBJ databases">
        <authorList>
            <consortium name="Pathogen Informatics"/>
            <person name="Doyle S."/>
        </authorList>
    </citation>
    <scope>NUCLEOTIDE SEQUENCE [LARGE SCALE GENOMIC DNA]</scope>
    <source>
        <strain evidence="2 4">NCTC10736</strain>
    </source>
</reference>
<dbReference type="Pfam" id="PF09523">
    <property type="entry name" value="DUF2390"/>
    <property type="match status" value="1"/>
</dbReference>
<reference evidence="1 3" key="2">
    <citation type="submission" date="2018-04" db="EMBL/GenBank/DDBJ databases">
        <title>Genomic sequence of a freshwater isolate of Shewanella morhuae.</title>
        <authorList>
            <person name="Castillo D.E."/>
            <person name="Gram L."/>
        </authorList>
    </citation>
    <scope>NUCLEOTIDE SEQUENCE [LARGE SCALE GENOMIC DNA]</scope>
    <source>
        <strain evidence="1 3">CW7</strain>
    </source>
</reference>